<dbReference type="Proteomes" id="UP000676565">
    <property type="component" value="Unassembled WGS sequence"/>
</dbReference>
<accession>A0ABS5BKA8</accession>
<name>A0ABS5BKA8_9BACT</name>
<evidence type="ECO:0000313" key="1">
    <source>
        <dbReference type="EMBL" id="MBP3954144.1"/>
    </source>
</evidence>
<protein>
    <submittedName>
        <fullName evidence="1">TIGR02996 domain-containing protein</fullName>
    </submittedName>
</protein>
<sequence>MSDEAAFLAALKANPADDTTRLVYADWLDEHNEPVKAEYLRLVVNLPTLGDDIDLISGKATHANKLGAALPTQWKEAAAARFDLVMLDYSDKIKSIKRIREVFKVQLGSAIAIAHYLPNRVLTWVSIDAAGQLLPKFDDSTMRLAVRPSDRIGNPTPTLFSVVAECYDWKEDGPGGKASAQTDLLTLVSRALNLPESEAAQRLTTRPVVLLDGASLIEAAHLEERSQELTTHLTSCRVTRST</sequence>
<evidence type="ECO:0000313" key="2">
    <source>
        <dbReference type="Proteomes" id="UP000676565"/>
    </source>
</evidence>
<dbReference type="NCBIfam" id="TIGR02996">
    <property type="entry name" value="rpt_mate_G_obs"/>
    <property type="match status" value="1"/>
</dbReference>
<gene>
    <name evidence="1" type="ORF">J8F10_02380</name>
</gene>
<proteinExistence type="predicted"/>
<dbReference type="InterPro" id="IPR014338">
    <property type="entry name" value="CHP02996_rpt-companion-dom"/>
</dbReference>
<organism evidence="1 2">
    <name type="scientific">Gemmata palustris</name>
    <dbReference type="NCBI Taxonomy" id="2822762"/>
    <lineage>
        <taxon>Bacteria</taxon>
        <taxon>Pseudomonadati</taxon>
        <taxon>Planctomycetota</taxon>
        <taxon>Planctomycetia</taxon>
        <taxon>Gemmatales</taxon>
        <taxon>Gemmataceae</taxon>
        <taxon>Gemmata</taxon>
    </lineage>
</organism>
<reference evidence="1 2" key="1">
    <citation type="submission" date="2021-04" db="EMBL/GenBank/DDBJ databases">
        <authorList>
            <person name="Ivanova A."/>
        </authorList>
    </citation>
    <scope>NUCLEOTIDE SEQUENCE [LARGE SCALE GENOMIC DNA]</scope>
    <source>
        <strain evidence="1 2">G18</strain>
    </source>
</reference>
<comment type="caution">
    <text evidence="1">The sequence shown here is derived from an EMBL/GenBank/DDBJ whole genome shotgun (WGS) entry which is preliminary data.</text>
</comment>
<dbReference type="EMBL" id="JAGKQQ010000001">
    <property type="protein sequence ID" value="MBP3954144.1"/>
    <property type="molecule type" value="Genomic_DNA"/>
</dbReference>
<dbReference type="RefSeq" id="WP_210652288.1">
    <property type="nucleotide sequence ID" value="NZ_JAGKQQ010000001.1"/>
</dbReference>
<keyword evidence="2" id="KW-1185">Reference proteome</keyword>